<dbReference type="EMBL" id="RRCH01000036">
    <property type="protein sequence ID" value="RRJ28497.1"/>
    <property type="molecule type" value="Genomic_DNA"/>
</dbReference>
<dbReference type="Gene3D" id="3.40.50.300">
    <property type="entry name" value="P-loop containing nucleotide triphosphate hydrolases"/>
    <property type="match status" value="1"/>
</dbReference>
<reference evidence="1 2" key="1">
    <citation type="submission" date="2018-11" db="EMBL/GenBank/DDBJ databases">
        <title>Taxonoimc description of Halomarina strain SPP-AMP-1.</title>
        <authorList>
            <person name="Pal Y."/>
            <person name="Srinivasana K."/>
            <person name="Verma A."/>
            <person name="Kumar P."/>
        </authorList>
    </citation>
    <scope>NUCLEOTIDE SEQUENCE [LARGE SCALE GENOMIC DNA]</scope>
    <source>
        <strain evidence="1 2">SPP-AMP-1</strain>
    </source>
</reference>
<dbReference type="OrthoDB" id="350849at2157"/>
<dbReference type="RefSeq" id="WP_124956302.1">
    <property type="nucleotide sequence ID" value="NZ_RRCH01000036.1"/>
</dbReference>
<keyword evidence="2" id="KW-1185">Reference proteome</keyword>
<comment type="caution">
    <text evidence="1">The sequence shown here is derived from an EMBL/GenBank/DDBJ whole genome shotgun (WGS) entry which is preliminary data.</text>
</comment>
<dbReference type="Proteomes" id="UP000282322">
    <property type="component" value="Unassembled WGS sequence"/>
</dbReference>
<proteinExistence type="predicted"/>
<dbReference type="AlphaFoldDB" id="A0A3P3R4T2"/>
<keyword evidence="1" id="KW-0547">Nucleotide-binding</keyword>
<name>A0A3P3R4T2_9EURY</name>
<dbReference type="InterPro" id="IPR027417">
    <property type="entry name" value="P-loop_NTPase"/>
</dbReference>
<organism evidence="1 2">
    <name type="scientific">Halocatena pleomorpha</name>
    <dbReference type="NCBI Taxonomy" id="1785090"/>
    <lineage>
        <taxon>Archaea</taxon>
        <taxon>Methanobacteriati</taxon>
        <taxon>Methanobacteriota</taxon>
        <taxon>Stenosarchaea group</taxon>
        <taxon>Halobacteria</taxon>
        <taxon>Halobacteriales</taxon>
        <taxon>Natronomonadaceae</taxon>
        <taxon>Halocatena</taxon>
    </lineage>
</organism>
<keyword evidence="1" id="KW-0067">ATP-binding</keyword>
<evidence type="ECO:0000313" key="1">
    <source>
        <dbReference type="EMBL" id="RRJ28497.1"/>
    </source>
</evidence>
<evidence type="ECO:0000313" key="2">
    <source>
        <dbReference type="Proteomes" id="UP000282322"/>
    </source>
</evidence>
<sequence>MSNGSYLELSEQSLNAYRERVRIRTEEKAVVQHSELTTILEHARDSSSRNYLLPIVGNSGFGKTVTCYQAMEEWSDSGPALRLEPADIQGATSLSQAIQSAFDRLYPTLNLVAGQDALRIARDTDRLLLVVDDLNRASDSSQHSIEAGCKTVVSGFWCCMNTKPKTCAHFD</sequence>
<gene>
    <name evidence="1" type="ORF">EIK79_15490</name>
</gene>
<dbReference type="GO" id="GO:0005524">
    <property type="term" value="F:ATP binding"/>
    <property type="evidence" value="ECO:0007669"/>
    <property type="project" value="UniProtKB-KW"/>
</dbReference>
<accession>A0A3P3R4T2</accession>
<dbReference type="SUPFAM" id="SSF52540">
    <property type="entry name" value="P-loop containing nucleoside triphosphate hydrolases"/>
    <property type="match status" value="1"/>
</dbReference>
<protein>
    <submittedName>
        <fullName evidence="1">ATP-binding protein</fullName>
    </submittedName>
</protein>